<dbReference type="AlphaFoldDB" id="A0AAE0L7L5"/>
<dbReference type="CDD" id="cd02799">
    <property type="entry name" value="tRNA_bind_EMAP-II_like"/>
    <property type="match status" value="1"/>
</dbReference>
<dbReference type="Pfam" id="PF21972">
    <property type="entry name" value="Arc1p_N_like"/>
    <property type="match status" value="1"/>
</dbReference>
<dbReference type="PANTHER" id="PTHR11586:SF33">
    <property type="entry name" value="AMINOACYL TRNA SYNTHASE COMPLEX-INTERACTING MULTIFUNCTIONAL PROTEIN 1"/>
    <property type="match status" value="1"/>
</dbReference>
<dbReference type="PROSITE" id="PS50405">
    <property type="entry name" value="GST_CTER"/>
    <property type="match status" value="1"/>
</dbReference>
<dbReference type="InterPro" id="IPR036282">
    <property type="entry name" value="Glutathione-S-Trfase_C_sf"/>
</dbReference>
<dbReference type="SUPFAM" id="SSF50249">
    <property type="entry name" value="Nucleic acid-binding proteins"/>
    <property type="match status" value="1"/>
</dbReference>
<dbReference type="Gene3D" id="2.40.50.140">
    <property type="entry name" value="Nucleic acid-binding proteins"/>
    <property type="match status" value="1"/>
</dbReference>
<comment type="subcellular location">
    <subcellularLocation>
        <location evidence="1">Cytoplasm</location>
    </subcellularLocation>
</comment>
<gene>
    <name evidence="10" type="ORF">CYMTET_16795</name>
</gene>
<dbReference type="Proteomes" id="UP001190700">
    <property type="component" value="Unassembled WGS sequence"/>
</dbReference>
<dbReference type="InterPro" id="IPR002547">
    <property type="entry name" value="tRNA-bd_dom"/>
</dbReference>
<evidence type="ECO:0000256" key="4">
    <source>
        <dbReference type="ARBA" id="ARBA00022884"/>
    </source>
</evidence>
<evidence type="ECO:0000256" key="5">
    <source>
        <dbReference type="ARBA" id="ARBA00022917"/>
    </source>
</evidence>
<dbReference type="Gene3D" id="1.20.1050.130">
    <property type="match status" value="1"/>
</dbReference>
<protein>
    <recommendedName>
        <fullName evidence="12">tRNA-binding domain-containing protein</fullName>
    </recommendedName>
</protein>
<feature type="compositionally biased region" description="Low complexity" evidence="7">
    <location>
        <begin position="132"/>
        <end position="156"/>
    </location>
</feature>
<dbReference type="Pfam" id="PF01588">
    <property type="entry name" value="tRNA_bind"/>
    <property type="match status" value="1"/>
</dbReference>
<feature type="compositionally biased region" description="Basic and acidic residues" evidence="7">
    <location>
        <begin position="189"/>
        <end position="204"/>
    </location>
</feature>
<sequence length="398" mass="42306">MATQAINAEQLLGKSVEDQAQVDEWLSRCSTSFAKVTFETLKELNAVLESRTLLVGAQVTLADLIVFVAVHPAVTGLSPVDLDVLCNIARWTDYVHYASCAHDLFKPVNVKKAMFAPPAELFAPVAPKDPKGPAAASKADGKAAAGKADGKATAGKADGKAASKDAKVNSKDVAKGEKAAESAAAKSSAEQKEKEASTSKDTPEKPAAAEGGKKEKKEKKEKKPKEMPTKKEEEVSVSMLDIRVGLITEVEKHPNADSLYVEKIDLGEASGPRQVVSGLVKFISEDRMKGARVLVLANVKPGNMRDVKSFGMVLCGSNEEHTQVDFVVPPEGVPVGERVTFDGIEGAPEEVLNPKKKQFEKIAPDLKTSADGVATYKGIPFNTSKGACVCTMKGAFIK</sequence>
<evidence type="ECO:0000313" key="11">
    <source>
        <dbReference type="Proteomes" id="UP001190700"/>
    </source>
</evidence>
<proteinExistence type="predicted"/>
<dbReference type="GO" id="GO:0005737">
    <property type="term" value="C:cytoplasm"/>
    <property type="evidence" value="ECO:0007669"/>
    <property type="project" value="UniProtKB-SubCell"/>
</dbReference>
<comment type="caution">
    <text evidence="10">The sequence shown here is derived from an EMBL/GenBank/DDBJ whole genome shotgun (WGS) entry which is preliminary data.</text>
</comment>
<accession>A0AAE0L7L5</accession>
<dbReference type="InterPro" id="IPR010987">
    <property type="entry name" value="Glutathione-S-Trfase_C-like"/>
</dbReference>
<evidence type="ECO:0008006" key="12">
    <source>
        <dbReference type="Google" id="ProtNLM"/>
    </source>
</evidence>
<keyword evidence="3 6" id="KW-0820">tRNA-binding</keyword>
<dbReference type="InterPro" id="IPR012340">
    <property type="entry name" value="NA-bd_OB-fold"/>
</dbReference>
<evidence type="ECO:0000259" key="9">
    <source>
        <dbReference type="PROSITE" id="PS50886"/>
    </source>
</evidence>
<dbReference type="PROSITE" id="PS50886">
    <property type="entry name" value="TRBD"/>
    <property type="match status" value="1"/>
</dbReference>
<keyword evidence="5" id="KW-0648">Protein biosynthesis</keyword>
<evidence type="ECO:0000256" key="1">
    <source>
        <dbReference type="ARBA" id="ARBA00004496"/>
    </source>
</evidence>
<keyword evidence="2" id="KW-0963">Cytoplasm</keyword>
<dbReference type="EMBL" id="LGRX02007415">
    <property type="protein sequence ID" value="KAK3275056.1"/>
    <property type="molecule type" value="Genomic_DNA"/>
</dbReference>
<evidence type="ECO:0000259" key="8">
    <source>
        <dbReference type="PROSITE" id="PS50405"/>
    </source>
</evidence>
<dbReference type="InterPro" id="IPR051270">
    <property type="entry name" value="Tyrosine-tRNA_ligase_regulator"/>
</dbReference>
<dbReference type="GO" id="GO:0032991">
    <property type="term" value="C:protein-containing complex"/>
    <property type="evidence" value="ECO:0007669"/>
    <property type="project" value="UniProtKB-ARBA"/>
</dbReference>
<evidence type="ECO:0000256" key="2">
    <source>
        <dbReference type="ARBA" id="ARBA00022490"/>
    </source>
</evidence>
<dbReference type="GO" id="GO:0000049">
    <property type="term" value="F:tRNA binding"/>
    <property type="evidence" value="ECO:0007669"/>
    <property type="project" value="UniProtKB-UniRule"/>
</dbReference>
<evidence type="ECO:0000256" key="7">
    <source>
        <dbReference type="SAM" id="MobiDB-lite"/>
    </source>
</evidence>
<feature type="domain" description="GST C-terminal" evidence="8">
    <location>
        <begin position="1"/>
        <end position="121"/>
    </location>
</feature>
<keyword evidence="11" id="KW-1185">Reference proteome</keyword>
<evidence type="ECO:0000313" key="10">
    <source>
        <dbReference type="EMBL" id="KAK3275056.1"/>
    </source>
</evidence>
<feature type="compositionally biased region" description="Basic and acidic residues" evidence="7">
    <location>
        <begin position="157"/>
        <end position="180"/>
    </location>
</feature>
<dbReference type="CDD" id="cd10289">
    <property type="entry name" value="GST_C_AaRS_like"/>
    <property type="match status" value="1"/>
</dbReference>
<name>A0AAE0L7L5_9CHLO</name>
<dbReference type="FunFam" id="2.40.50.140:FF:000047">
    <property type="entry name" value="tyrosine--tRNA ligase, cytoplasmic isoform X2"/>
    <property type="match status" value="1"/>
</dbReference>
<dbReference type="PANTHER" id="PTHR11586">
    <property type="entry name" value="TRNA-AMINOACYLATION COFACTOR ARC1 FAMILY MEMBER"/>
    <property type="match status" value="1"/>
</dbReference>
<organism evidence="10 11">
    <name type="scientific">Cymbomonas tetramitiformis</name>
    <dbReference type="NCBI Taxonomy" id="36881"/>
    <lineage>
        <taxon>Eukaryota</taxon>
        <taxon>Viridiplantae</taxon>
        <taxon>Chlorophyta</taxon>
        <taxon>Pyramimonadophyceae</taxon>
        <taxon>Pyramimonadales</taxon>
        <taxon>Pyramimonadaceae</taxon>
        <taxon>Cymbomonas</taxon>
    </lineage>
</organism>
<dbReference type="SUPFAM" id="SSF47616">
    <property type="entry name" value="GST C-terminal domain-like"/>
    <property type="match status" value="1"/>
</dbReference>
<reference evidence="10 11" key="1">
    <citation type="journal article" date="2015" name="Genome Biol. Evol.">
        <title>Comparative Genomics of a Bacterivorous Green Alga Reveals Evolutionary Causalities and Consequences of Phago-Mixotrophic Mode of Nutrition.</title>
        <authorList>
            <person name="Burns J.A."/>
            <person name="Paasch A."/>
            <person name="Narechania A."/>
            <person name="Kim E."/>
        </authorList>
    </citation>
    <scope>NUCLEOTIDE SEQUENCE [LARGE SCALE GENOMIC DNA]</scope>
    <source>
        <strain evidence="10 11">PLY_AMNH</strain>
    </source>
</reference>
<feature type="region of interest" description="Disordered" evidence="7">
    <location>
        <begin position="127"/>
        <end position="235"/>
    </location>
</feature>
<feature type="compositionally biased region" description="Basic and acidic residues" evidence="7">
    <location>
        <begin position="221"/>
        <end position="234"/>
    </location>
</feature>
<evidence type="ECO:0000256" key="6">
    <source>
        <dbReference type="PROSITE-ProRule" id="PRU00209"/>
    </source>
</evidence>
<dbReference type="InterPro" id="IPR053836">
    <property type="entry name" value="Arc1-like_N"/>
</dbReference>
<feature type="domain" description="TRNA-binding" evidence="9">
    <location>
        <begin position="236"/>
        <end position="340"/>
    </location>
</feature>
<evidence type="ECO:0000256" key="3">
    <source>
        <dbReference type="ARBA" id="ARBA00022555"/>
    </source>
</evidence>
<keyword evidence="4 6" id="KW-0694">RNA-binding</keyword>
<dbReference type="GO" id="GO:0006412">
    <property type="term" value="P:translation"/>
    <property type="evidence" value="ECO:0007669"/>
    <property type="project" value="UniProtKB-KW"/>
</dbReference>